<dbReference type="AlphaFoldDB" id="E6Q7C5"/>
<sequence>MRPYSYLSVALIALSCALVGCAARKPAGGMQSSAAPSPLPSIAPLQSCETRELRFDGAEVVLVANADRTLASLTVVASRSTAARKRATAEIEAQLGTPHADTRIEQRPWKDGLVEITDPCGRLVTPTPEPT</sequence>
<accession>E6Q7C5</accession>
<comment type="caution">
    <text evidence="1">The sequence shown here is derived from an EMBL/GenBank/DDBJ whole genome shotgun (WGS) entry which is preliminary data.</text>
</comment>
<proteinExistence type="predicted"/>
<name>E6Q7C5_9ZZZZ</name>
<protein>
    <recommendedName>
        <fullName evidence="2">Lipoprotein</fullName>
    </recommendedName>
</protein>
<organism evidence="1">
    <name type="scientific">mine drainage metagenome</name>
    <dbReference type="NCBI Taxonomy" id="410659"/>
    <lineage>
        <taxon>unclassified sequences</taxon>
        <taxon>metagenomes</taxon>
        <taxon>ecological metagenomes</taxon>
    </lineage>
</organism>
<evidence type="ECO:0000313" key="1">
    <source>
        <dbReference type="EMBL" id="CBI03100.1"/>
    </source>
</evidence>
<dbReference type="PROSITE" id="PS51257">
    <property type="entry name" value="PROKAR_LIPOPROTEIN"/>
    <property type="match status" value="1"/>
</dbReference>
<evidence type="ECO:0008006" key="2">
    <source>
        <dbReference type="Google" id="ProtNLM"/>
    </source>
</evidence>
<gene>
    <name evidence="1" type="ORF">CARN4_2756</name>
</gene>
<reference evidence="1" key="1">
    <citation type="submission" date="2009-10" db="EMBL/GenBank/DDBJ databases">
        <title>Diversity of trophic interactions inside an arsenic-rich microbial ecosystem.</title>
        <authorList>
            <person name="Bertin P.N."/>
            <person name="Heinrich-Salmeron A."/>
            <person name="Pelletier E."/>
            <person name="Goulhen-Chollet F."/>
            <person name="Arsene-Ploetze F."/>
            <person name="Gallien S."/>
            <person name="Calteau A."/>
            <person name="Vallenet D."/>
            <person name="Casiot C."/>
            <person name="Chane-Woon-Ming B."/>
            <person name="Giloteaux L."/>
            <person name="Barakat M."/>
            <person name="Bonnefoy V."/>
            <person name="Bruneel O."/>
            <person name="Chandler M."/>
            <person name="Cleiss J."/>
            <person name="Duran R."/>
            <person name="Elbaz-Poulichet F."/>
            <person name="Fonknechten N."/>
            <person name="Lauga B."/>
            <person name="Mornico D."/>
            <person name="Ortet P."/>
            <person name="Schaeffer C."/>
            <person name="Siguier P."/>
            <person name="Alexander Thil Smith A."/>
            <person name="Van Dorsselaer A."/>
            <person name="Weissenbach J."/>
            <person name="Medigue C."/>
            <person name="Le Paslier D."/>
        </authorList>
    </citation>
    <scope>NUCLEOTIDE SEQUENCE</scope>
</reference>
<dbReference type="EMBL" id="CABO01000049">
    <property type="protein sequence ID" value="CBI03100.1"/>
    <property type="molecule type" value="Genomic_DNA"/>
</dbReference>